<evidence type="ECO:0000256" key="7">
    <source>
        <dbReference type="PROSITE-ProRule" id="PRU00742"/>
    </source>
</evidence>
<feature type="binding site" evidence="5">
    <location>
        <position position="248"/>
    </location>
    <ligand>
        <name>Mn(2+)</name>
        <dbReference type="ChEBI" id="CHEBI:29035"/>
        <label>1</label>
    </ligand>
</feature>
<dbReference type="RefSeq" id="WP_102599117.1">
    <property type="nucleotide sequence ID" value="NZ_JBQEKY010000028.1"/>
</dbReference>
<feature type="binding site" evidence="5">
    <location>
        <position position="162"/>
    </location>
    <ligand>
        <name>Mn(2+)</name>
        <dbReference type="ChEBI" id="CHEBI:29035"/>
        <label>2</label>
    </ligand>
</feature>
<name>A0A2N7RYT9_9MICC</name>
<evidence type="ECO:0000256" key="5">
    <source>
        <dbReference type="HAMAP-Rule" id="MF_00737"/>
    </source>
</evidence>
<evidence type="ECO:0000313" key="11">
    <source>
        <dbReference type="Proteomes" id="UP000235739"/>
    </source>
</evidence>
<dbReference type="PRINTS" id="PR00116">
    <property type="entry name" value="ARGINASE"/>
</dbReference>
<evidence type="ECO:0000256" key="4">
    <source>
        <dbReference type="ARBA" id="ARBA00023211"/>
    </source>
</evidence>
<dbReference type="GO" id="GO:0050415">
    <property type="term" value="F:formimidoylglutamase activity"/>
    <property type="evidence" value="ECO:0007669"/>
    <property type="project" value="UniProtKB-UniRule"/>
</dbReference>
<dbReference type="CDD" id="cd09988">
    <property type="entry name" value="Formimidoylglutamase"/>
    <property type="match status" value="1"/>
</dbReference>
<reference evidence="10 11" key="1">
    <citation type="journal article" date="2017" name="Elife">
        <title>Extensive horizontal gene transfer in cheese-associated bacteria.</title>
        <authorList>
            <person name="Bonham K.S."/>
            <person name="Wolfe B.E."/>
            <person name="Dutton R.J."/>
        </authorList>
    </citation>
    <scope>NUCLEOTIDE SEQUENCE [LARGE SCALE GENOMIC DNA]</scope>
    <source>
        <strain evidence="10 11">JB182</strain>
    </source>
</reference>
<dbReference type="GO" id="GO:0033389">
    <property type="term" value="P:putrescine biosynthetic process from arginine, via agmatine"/>
    <property type="evidence" value="ECO:0007669"/>
    <property type="project" value="TreeGrafter"/>
</dbReference>
<evidence type="ECO:0000256" key="3">
    <source>
        <dbReference type="ARBA" id="ARBA00022808"/>
    </source>
</evidence>
<feature type="binding site" evidence="5">
    <location>
        <position position="248"/>
    </location>
    <ligand>
        <name>Mn(2+)</name>
        <dbReference type="ChEBI" id="CHEBI:29035"/>
        <label>2</label>
    </ligand>
</feature>
<evidence type="ECO:0000256" key="9">
    <source>
        <dbReference type="SAM" id="MobiDB-lite"/>
    </source>
</evidence>
<dbReference type="GO" id="GO:0008783">
    <property type="term" value="F:agmatinase activity"/>
    <property type="evidence" value="ECO:0007669"/>
    <property type="project" value="TreeGrafter"/>
</dbReference>
<dbReference type="InterPro" id="IPR023696">
    <property type="entry name" value="Ureohydrolase_dom_sf"/>
</dbReference>
<evidence type="ECO:0000256" key="2">
    <source>
        <dbReference type="ARBA" id="ARBA00022801"/>
    </source>
</evidence>
<dbReference type="GO" id="GO:0019557">
    <property type="term" value="P:L-histidine catabolic process to glutamate and formate"/>
    <property type="evidence" value="ECO:0007669"/>
    <property type="project" value="UniProtKB-UniPathway"/>
</dbReference>
<dbReference type="SUPFAM" id="SSF52768">
    <property type="entry name" value="Arginase/deacetylase"/>
    <property type="match status" value="1"/>
</dbReference>
<feature type="binding site" evidence="5">
    <location>
        <position position="250"/>
    </location>
    <ligand>
        <name>Mn(2+)</name>
        <dbReference type="ChEBI" id="CHEBI:29035"/>
        <label>2</label>
    </ligand>
</feature>
<organism evidence="10 11">
    <name type="scientific">Glutamicibacter arilaitensis</name>
    <dbReference type="NCBI Taxonomy" id="256701"/>
    <lineage>
        <taxon>Bacteria</taxon>
        <taxon>Bacillati</taxon>
        <taxon>Actinomycetota</taxon>
        <taxon>Actinomycetes</taxon>
        <taxon>Micrococcales</taxon>
        <taxon>Micrococcaceae</taxon>
        <taxon>Glutamicibacter</taxon>
    </lineage>
</organism>
<evidence type="ECO:0000256" key="6">
    <source>
        <dbReference type="NCBIfam" id="TIGR01227"/>
    </source>
</evidence>
<dbReference type="PROSITE" id="PS01053">
    <property type="entry name" value="ARGINASE_1"/>
    <property type="match status" value="1"/>
</dbReference>
<dbReference type="InterPro" id="IPR005923">
    <property type="entry name" value="HutG"/>
</dbReference>
<dbReference type="PANTHER" id="PTHR11358:SF35">
    <property type="entry name" value="FORMIMIDOYLGLUTAMASE"/>
    <property type="match status" value="1"/>
</dbReference>
<feature type="binding site" evidence="5">
    <location>
        <position position="132"/>
    </location>
    <ligand>
        <name>Mn(2+)</name>
        <dbReference type="ChEBI" id="CHEBI:29035"/>
        <label>1</label>
    </ligand>
</feature>
<dbReference type="PROSITE" id="PS51409">
    <property type="entry name" value="ARGINASE_2"/>
    <property type="match status" value="1"/>
</dbReference>
<gene>
    <name evidence="5 10" type="primary">hutG</name>
    <name evidence="10" type="ORF">CIK84_16970</name>
</gene>
<dbReference type="HAMAP" id="MF_00737">
    <property type="entry name" value="Formimidoylglutam"/>
    <property type="match status" value="1"/>
</dbReference>
<feature type="binding site" evidence="5">
    <location>
        <position position="164"/>
    </location>
    <ligand>
        <name>Mn(2+)</name>
        <dbReference type="ChEBI" id="CHEBI:29035"/>
        <label>1</label>
    </ligand>
</feature>
<comment type="caution">
    <text evidence="10">The sequence shown here is derived from an EMBL/GenBank/DDBJ whole genome shotgun (WGS) entry which is preliminary data.</text>
</comment>
<feature type="region of interest" description="Disordered" evidence="9">
    <location>
        <begin position="1"/>
        <end position="23"/>
    </location>
</feature>
<keyword evidence="2 5" id="KW-0378">Hydrolase</keyword>
<dbReference type="Gene3D" id="3.40.800.10">
    <property type="entry name" value="Ureohydrolase domain"/>
    <property type="match status" value="1"/>
</dbReference>
<comment type="pathway">
    <text evidence="5">Amino-acid degradation; L-histidine degradation into L-glutamate; L-glutamate from N-formimidoyl-L-glutamate (hydrolase route): step 1/1.</text>
</comment>
<dbReference type="UniPathway" id="UPA00379">
    <property type="reaction ID" value="UER00552"/>
</dbReference>
<sequence>MGEKAAQPRISTDREANAWGGRTDGEGVGHLRWHQHVATALPSELDGAVALIGFCSDAGVLRNQGRVGAVDGPAALRTALSPMAIHERRPLLDLGDVVVEGDDLEGGQERLALAVAQALDAGSLPIVLGGGHETACGTGSGLLRHAAADTAKRIGILNLDAHFDLREEKQRTSGTPFLDLAKEMQRQGREFHYAVLGISRPGNTKALFDTADELGVSYLLDTQCKLDESQRFVAGFLEQIDLLYLTIDLDVLPASVAPGVSAPAGFGVPYEVIRAVCQQVVASGKLAVADVVELNPRFDVDSRTARSAARLIYELSIE</sequence>
<dbReference type="GO" id="GO:0019556">
    <property type="term" value="P:L-histidine catabolic process to glutamate and formamide"/>
    <property type="evidence" value="ECO:0007669"/>
    <property type="project" value="UniProtKB-UniRule"/>
</dbReference>
<evidence type="ECO:0000313" key="10">
    <source>
        <dbReference type="EMBL" id="PMQ19038.1"/>
    </source>
</evidence>
<proteinExistence type="inferred from homology"/>
<dbReference type="InterPro" id="IPR020855">
    <property type="entry name" value="Ureohydrolase_Mn_BS"/>
</dbReference>
<dbReference type="EC" id="3.5.3.8" evidence="5 6"/>
<feature type="binding site" evidence="5">
    <location>
        <position position="160"/>
    </location>
    <ligand>
        <name>Mn(2+)</name>
        <dbReference type="ChEBI" id="CHEBI:29035"/>
        <label>2</label>
    </ligand>
</feature>
<feature type="binding site" evidence="5">
    <location>
        <position position="160"/>
    </location>
    <ligand>
        <name>Mn(2+)</name>
        <dbReference type="ChEBI" id="CHEBI:29035"/>
        <label>1</label>
    </ligand>
</feature>
<comment type="cofactor">
    <cofactor evidence="5">
        <name>Mn(2+)</name>
        <dbReference type="ChEBI" id="CHEBI:29035"/>
    </cofactor>
    <text evidence="5">Binds 2 manganese ions per subunit.</text>
</comment>
<comment type="function">
    <text evidence="5">Catalyzes the conversion of N-formimidoyl-L-glutamate to L-glutamate and formamide.</text>
</comment>
<dbReference type="EMBL" id="PNQX01000003">
    <property type="protein sequence ID" value="PMQ19038.1"/>
    <property type="molecule type" value="Genomic_DNA"/>
</dbReference>
<accession>A0A2N7RYT9</accession>
<dbReference type="GO" id="GO:0030145">
    <property type="term" value="F:manganese ion binding"/>
    <property type="evidence" value="ECO:0007669"/>
    <property type="project" value="UniProtKB-UniRule"/>
</dbReference>
<keyword evidence="3 5" id="KW-0369">Histidine metabolism</keyword>
<dbReference type="AlphaFoldDB" id="A0A2N7RYT9"/>
<keyword evidence="1 5" id="KW-0479">Metal-binding</keyword>
<evidence type="ECO:0000256" key="1">
    <source>
        <dbReference type="ARBA" id="ARBA00022723"/>
    </source>
</evidence>
<dbReference type="PANTHER" id="PTHR11358">
    <property type="entry name" value="ARGINASE/AGMATINASE"/>
    <property type="match status" value="1"/>
</dbReference>
<dbReference type="Pfam" id="PF00491">
    <property type="entry name" value="Arginase"/>
    <property type="match status" value="1"/>
</dbReference>
<evidence type="ECO:0000256" key="8">
    <source>
        <dbReference type="RuleBase" id="RU003684"/>
    </source>
</evidence>
<comment type="catalytic activity">
    <reaction evidence="5">
        <text>N-formimidoyl-L-glutamate + H2O = formamide + L-glutamate</text>
        <dbReference type="Rhea" id="RHEA:22492"/>
        <dbReference type="ChEBI" id="CHEBI:15377"/>
        <dbReference type="ChEBI" id="CHEBI:16397"/>
        <dbReference type="ChEBI" id="CHEBI:29985"/>
        <dbReference type="ChEBI" id="CHEBI:58928"/>
        <dbReference type="EC" id="3.5.3.8"/>
    </reaction>
</comment>
<dbReference type="InterPro" id="IPR006035">
    <property type="entry name" value="Ureohydrolase"/>
</dbReference>
<keyword evidence="4 5" id="KW-0464">Manganese</keyword>
<protein>
    <recommendedName>
        <fullName evidence="5 6">Formimidoylglutamase</fullName>
        <ecNumber evidence="5 6">3.5.3.8</ecNumber>
    </recommendedName>
    <alternativeName>
        <fullName evidence="5">Formiminoglutamase</fullName>
    </alternativeName>
    <alternativeName>
        <fullName evidence="5">Formiminoglutamate hydrolase</fullName>
    </alternativeName>
</protein>
<comment type="similarity">
    <text evidence="5 7 8">Belongs to the arginase family.</text>
</comment>
<dbReference type="NCBIfam" id="TIGR01227">
    <property type="entry name" value="hutG"/>
    <property type="match status" value="1"/>
</dbReference>
<dbReference type="Proteomes" id="UP000235739">
    <property type="component" value="Unassembled WGS sequence"/>
</dbReference>